<name>A0A918TDL8_STRCJ</name>
<protein>
    <submittedName>
        <fullName evidence="1">Uncharacterized protein</fullName>
    </submittedName>
</protein>
<gene>
    <name evidence="1" type="ORF">GCM10010507_12190</name>
</gene>
<comment type="caution">
    <text evidence="1">The sequence shown here is derived from an EMBL/GenBank/DDBJ whole genome shotgun (WGS) entry which is preliminary data.</text>
</comment>
<reference evidence="1" key="1">
    <citation type="journal article" date="2014" name="Int. J. Syst. Evol. Microbiol.">
        <title>Complete genome sequence of Corynebacterium casei LMG S-19264T (=DSM 44701T), isolated from a smear-ripened cheese.</title>
        <authorList>
            <consortium name="US DOE Joint Genome Institute (JGI-PGF)"/>
            <person name="Walter F."/>
            <person name="Albersmeier A."/>
            <person name="Kalinowski J."/>
            <person name="Ruckert C."/>
        </authorList>
    </citation>
    <scope>NUCLEOTIDE SEQUENCE</scope>
    <source>
        <strain evidence="1">JCM 4633</strain>
    </source>
</reference>
<proteinExistence type="predicted"/>
<reference evidence="1" key="2">
    <citation type="submission" date="2020-09" db="EMBL/GenBank/DDBJ databases">
        <authorList>
            <person name="Sun Q."/>
            <person name="Ohkuma M."/>
        </authorList>
    </citation>
    <scope>NUCLEOTIDE SEQUENCE</scope>
    <source>
        <strain evidence="1">JCM 4633</strain>
    </source>
</reference>
<dbReference type="RefSeq" id="WP_190108586.1">
    <property type="nucleotide sequence ID" value="NZ_BMVB01000003.1"/>
</dbReference>
<evidence type="ECO:0000313" key="2">
    <source>
        <dbReference type="Proteomes" id="UP000646244"/>
    </source>
</evidence>
<evidence type="ECO:0000313" key="1">
    <source>
        <dbReference type="EMBL" id="GHC39797.1"/>
    </source>
</evidence>
<dbReference type="Proteomes" id="UP000646244">
    <property type="component" value="Unassembled WGS sequence"/>
</dbReference>
<accession>A0A918TDL8</accession>
<dbReference type="AlphaFoldDB" id="A0A918TDL8"/>
<organism evidence="1 2">
    <name type="scientific">Streptomyces cinnamoneus</name>
    <name type="common">Streptoverticillium cinnamoneum</name>
    <dbReference type="NCBI Taxonomy" id="53446"/>
    <lineage>
        <taxon>Bacteria</taxon>
        <taxon>Bacillati</taxon>
        <taxon>Actinomycetota</taxon>
        <taxon>Actinomycetes</taxon>
        <taxon>Kitasatosporales</taxon>
        <taxon>Streptomycetaceae</taxon>
        <taxon>Streptomyces</taxon>
        <taxon>Streptomyces cinnamoneus group</taxon>
    </lineage>
</organism>
<sequence>MTAVPPPTEPFATRDVQPRIAYFTFLLRGVEDGADPQSACGAAPKRWTVVRGPGGAVFRCGSTDFRPRVRLEAWSGEPPASPGDWDTLETVEFRLHDSGIVRVEEWDGRPAGDPVDLGGPGTYRLRAASRGREAARLRHAAGETHFHGTEEWLLQLWPH</sequence>
<dbReference type="EMBL" id="BMVB01000003">
    <property type="protein sequence ID" value="GHC39797.1"/>
    <property type="molecule type" value="Genomic_DNA"/>
</dbReference>